<dbReference type="PANTHER" id="PTHR48041">
    <property type="entry name" value="ABC TRANSPORTER G FAMILY MEMBER 28"/>
    <property type="match status" value="1"/>
</dbReference>
<evidence type="ECO:0000256" key="3">
    <source>
        <dbReference type="ARBA" id="ARBA00022692"/>
    </source>
</evidence>
<evidence type="ECO:0000256" key="4">
    <source>
        <dbReference type="ARBA" id="ARBA00022989"/>
    </source>
</evidence>
<proteinExistence type="predicted"/>
<feature type="compositionally biased region" description="Low complexity" evidence="6">
    <location>
        <begin position="165"/>
        <end position="176"/>
    </location>
</feature>
<keyword evidence="2" id="KW-0813">Transport</keyword>
<evidence type="ECO:0000256" key="1">
    <source>
        <dbReference type="ARBA" id="ARBA00004141"/>
    </source>
</evidence>
<dbReference type="InterPro" id="IPR013525">
    <property type="entry name" value="ABC2_TM"/>
</dbReference>
<keyword evidence="3 7" id="KW-0812">Transmembrane</keyword>
<dbReference type="InterPro" id="IPR050352">
    <property type="entry name" value="ABCG_transporters"/>
</dbReference>
<organism evidence="9">
    <name type="scientific">Oryza brachyantha</name>
    <name type="common">malo sina</name>
    <dbReference type="NCBI Taxonomy" id="4533"/>
    <lineage>
        <taxon>Eukaryota</taxon>
        <taxon>Viridiplantae</taxon>
        <taxon>Streptophyta</taxon>
        <taxon>Embryophyta</taxon>
        <taxon>Tracheophyta</taxon>
        <taxon>Spermatophyta</taxon>
        <taxon>Magnoliopsida</taxon>
        <taxon>Liliopsida</taxon>
        <taxon>Poales</taxon>
        <taxon>Poaceae</taxon>
        <taxon>BOP clade</taxon>
        <taxon>Oryzoideae</taxon>
        <taxon>Oryzeae</taxon>
        <taxon>Oryzinae</taxon>
        <taxon>Oryza</taxon>
    </lineage>
</organism>
<keyword evidence="4 7" id="KW-1133">Transmembrane helix</keyword>
<dbReference type="GO" id="GO:0140359">
    <property type="term" value="F:ABC-type transporter activity"/>
    <property type="evidence" value="ECO:0007669"/>
    <property type="project" value="InterPro"/>
</dbReference>
<feature type="transmembrane region" description="Helical" evidence="7">
    <location>
        <begin position="66"/>
        <end position="85"/>
    </location>
</feature>
<feature type="domain" description="ABC-2 type transporter transmembrane" evidence="8">
    <location>
        <begin position="2"/>
        <end position="85"/>
    </location>
</feature>
<evidence type="ECO:0000259" key="8">
    <source>
        <dbReference type="Pfam" id="PF01061"/>
    </source>
</evidence>
<keyword evidence="10" id="KW-1185">Reference proteome</keyword>
<reference evidence="9" key="2">
    <citation type="submission" date="2013-04" db="UniProtKB">
        <authorList>
            <consortium name="EnsemblPlants"/>
        </authorList>
    </citation>
    <scope>IDENTIFICATION</scope>
</reference>
<accession>J3MIJ5</accession>
<evidence type="ECO:0000256" key="6">
    <source>
        <dbReference type="SAM" id="MobiDB-lite"/>
    </source>
</evidence>
<evidence type="ECO:0000313" key="10">
    <source>
        <dbReference type="Proteomes" id="UP000006038"/>
    </source>
</evidence>
<dbReference type="Proteomes" id="UP000006038">
    <property type="component" value="Chromosome 7"/>
</dbReference>
<dbReference type="GO" id="GO:0005886">
    <property type="term" value="C:plasma membrane"/>
    <property type="evidence" value="ECO:0007669"/>
    <property type="project" value="TreeGrafter"/>
</dbReference>
<comment type="subcellular location">
    <subcellularLocation>
        <location evidence="1">Membrane</location>
        <topology evidence="1">Multi-pass membrane protein</topology>
    </subcellularLocation>
</comment>
<keyword evidence="5 7" id="KW-0472">Membrane</keyword>
<evidence type="ECO:0000256" key="2">
    <source>
        <dbReference type="ARBA" id="ARBA00022448"/>
    </source>
</evidence>
<dbReference type="eggNOG" id="KOG0061">
    <property type="taxonomic scope" value="Eukaryota"/>
</dbReference>
<sequence length="197" mass="21752">MSRMAGDLPMELALPTAFTVIVYLMVGLNPSPAAFALTLAVILSYVLVAEGLRLDIGAVMMDAKSASTLVIVIMLAYLLTGGFYVHNVPDFMMCAKQWRMQRPEAAARRADRAVHLEESGQRLRRVEGREVVGRQPVPVRHRGRGHKWEEDDEDEGGRHRGRGQGTSRTTASSASRSWKEATRWGLRSSAHARPAEG</sequence>
<evidence type="ECO:0000256" key="7">
    <source>
        <dbReference type="SAM" id="Phobius"/>
    </source>
</evidence>
<evidence type="ECO:0000256" key="5">
    <source>
        <dbReference type="ARBA" id="ARBA00023136"/>
    </source>
</evidence>
<dbReference type="AlphaFoldDB" id="J3MIJ5"/>
<reference evidence="9" key="1">
    <citation type="journal article" date="2013" name="Nat. Commun.">
        <title>Whole-genome sequencing of Oryza brachyantha reveals mechanisms underlying Oryza genome evolution.</title>
        <authorList>
            <person name="Chen J."/>
            <person name="Huang Q."/>
            <person name="Gao D."/>
            <person name="Wang J."/>
            <person name="Lang Y."/>
            <person name="Liu T."/>
            <person name="Li B."/>
            <person name="Bai Z."/>
            <person name="Luis Goicoechea J."/>
            <person name="Liang C."/>
            <person name="Chen C."/>
            <person name="Zhang W."/>
            <person name="Sun S."/>
            <person name="Liao Y."/>
            <person name="Zhang X."/>
            <person name="Yang L."/>
            <person name="Song C."/>
            <person name="Wang M."/>
            <person name="Shi J."/>
            <person name="Liu G."/>
            <person name="Liu J."/>
            <person name="Zhou H."/>
            <person name="Zhou W."/>
            <person name="Yu Q."/>
            <person name="An N."/>
            <person name="Chen Y."/>
            <person name="Cai Q."/>
            <person name="Wang B."/>
            <person name="Liu B."/>
            <person name="Min J."/>
            <person name="Huang Y."/>
            <person name="Wu H."/>
            <person name="Li Z."/>
            <person name="Zhang Y."/>
            <person name="Yin Y."/>
            <person name="Song W."/>
            <person name="Jiang J."/>
            <person name="Jackson S.A."/>
            <person name="Wing R.A."/>
            <person name="Wang J."/>
            <person name="Chen M."/>
        </authorList>
    </citation>
    <scope>NUCLEOTIDE SEQUENCE [LARGE SCALE GENOMIC DNA]</scope>
    <source>
        <strain evidence="9">cv. IRGC 101232</strain>
    </source>
</reference>
<name>J3MIJ5_ORYBR</name>
<dbReference type="HOGENOM" id="CLU_1386095_0_0_1"/>
<dbReference type="Pfam" id="PF01061">
    <property type="entry name" value="ABC2_membrane"/>
    <property type="match status" value="1"/>
</dbReference>
<evidence type="ECO:0000313" key="9">
    <source>
        <dbReference type="EnsemblPlants" id="OB07G12270.1"/>
    </source>
</evidence>
<dbReference type="Gramene" id="OB07G12270.1">
    <property type="protein sequence ID" value="OB07G12270.1"/>
    <property type="gene ID" value="OB07G12270"/>
</dbReference>
<protein>
    <recommendedName>
        <fullName evidence="8">ABC-2 type transporter transmembrane domain-containing protein</fullName>
    </recommendedName>
</protein>
<dbReference type="EnsemblPlants" id="OB07G12270.1">
    <property type="protein sequence ID" value="OB07G12270.1"/>
    <property type="gene ID" value="OB07G12270"/>
</dbReference>
<feature type="region of interest" description="Disordered" evidence="6">
    <location>
        <begin position="127"/>
        <end position="197"/>
    </location>
</feature>
<dbReference type="PANTHER" id="PTHR48041:SF56">
    <property type="entry name" value="ABC TRANSPORTER G FAMILY MEMBER 25"/>
    <property type="match status" value="1"/>
</dbReference>